<organism evidence="1 2">
    <name type="scientific">Bionectria ochroleuca</name>
    <name type="common">Gliocladium roseum</name>
    <dbReference type="NCBI Taxonomy" id="29856"/>
    <lineage>
        <taxon>Eukaryota</taxon>
        <taxon>Fungi</taxon>
        <taxon>Dikarya</taxon>
        <taxon>Ascomycota</taxon>
        <taxon>Pezizomycotina</taxon>
        <taxon>Sordariomycetes</taxon>
        <taxon>Hypocreomycetidae</taxon>
        <taxon>Hypocreales</taxon>
        <taxon>Bionectriaceae</taxon>
        <taxon>Clonostachys</taxon>
    </lineage>
</organism>
<dbReference type="Gene3D" id="3.40.50.10300">
    <property type="entry name" value="CoaB-like"/>
    <property type="match status" value="1"/>
</dbReference>
<comment type="caution">
    <text evidence="1">The sequence shown here is derived from an EMBL/GenBank/DDBJ whole genome shotgun (WGS) entry which is preliminary data.</text>
</comment>
<protein>
    <recommendedName>
        <fullName evidence="3">DNA/pantothenate metabolism flavoprotein C-terminal domain-containing protein</fullName>
    </recommendedName>
</protein>
<name>A0ABY6TW81_BIOOC</name>
<dbReference type="SUPFAM" id="SSF102645">
    <property type="entry name" value="CoaB-like"/>
    <property type="match status" value="1"/>
</dbReference>
<gene>
    <name evidence="1" type="ORF">CLO192961_LOCUS98188</name>
</gene>
<dbReference type="InterPro" id="IPR035929">
    <property type="entry name" value="CoaB-like_sf"/>
</dbReference>
<evidence type="ECO:0008006" key="3">
    <source>
        <dbReference type="Google" id="ProtNLM"/>
    </source>
</evidence>
<proteinExistence type="predicted"/>
<dbReference type="EMBL" id="CABFNS010000698">
    <property type="protein sequence ID" value="VUC22930.1"/>
    <property type="molecule type" value="Genomic_DNA"/>
</dbReference>
<evidence type="ECO:0000313" key="2">
    <source>
        <dbReference type="Proteomes" id="UP000766486"/>
    </source>
</evidence>
<evidence type="ECO:0000313" key="1">
    <source>
        <dbReference type="EMBL" id="VUC22930.1"/>
    </source>
</evidence>
<keyword evidence="2" id="KW-1185">Reference proteome</keyword>
<dbReference type="PANTHER" id="PTHR12290">
    <property type="entry name" value="CORNICHON-RELATED"/>
    <property type="match status" value="1"/>
</dbReference>
<accession>A0ABY6TW81</accession>
<sequence length="362" mass="41125">MENDFEDEAYFAQNPTSHLAKDELAADNFIKHHSQAGHRVALVTSGGTTVPLEKHTVRYIDNFSVGSRGAASAEYFLMQGYAVVFLHREGSLTPFLRRFSQRNISLPDVLVETDQDTFRISAEVKQEVQDTLKSYNRARTSNMLLFISFSTISDYLHRLRTIACLMQPLGSVGLIYLAAAPSDFFIPSDRLPDHKIQSRFTDKSLTSTEWLSQSSSQSGLRSTFPQPPSQFTLHLDPVPKFLKSLVERWARDAMIVSFKLETDPDILLHKARHSINTYRHHLVIGNMLVTRKWEVVFVSQQNDDRWIRASKSGGWSEADESPLRIEAIPSTDPEQELESMIVPSVVQLHEEHMARPGSCRKH</sequence>
<dbReference type="Proteomes" id="UP000766486">
    <property type="component" value="Unassembled WGS sequence"/>
</dbReference>
<reference evidence="1 2" key="1">
    <citation type="submission" date="2019-06" db="EMBL/GenBank/DDBJ databases">
        <authorList>
            <person name="Broberg M."/>
        </authorList>
    </citation>
    <scope>NUCLEOTIDE SEQUENCE [LARGE SCALE GENOMIC DNA]</scope>
</reference>